<feature type="signal peptide" evidence="1">
    <location>
        <begin position="1"/>
        <end position="19"/>
    </location>
</feature>
<gene>
    <name evidence="2" type="ORF">EA58_21555</name>
</gene>
<evidence type="ECO:0008006" key="4">
    <source>
        <dbReference type="Google" id="ProtNLM"/>
    </source>
</evidence>
<comment type="caution">
    <text evidence="2">The sequence shown here is derived from an EMBL/GenBank/DDBJ whole genome shotgun (WGS) entry which is preliminary data.</text>
</comment>
<organism evidence="2 3">
    <name type="scientific">Photobacterium galatheae</name>
    <dbReference type="NCBI Taxonomy" id="1654360"/>
    <lineage>
        <taxon>Bacteria</taxon>
        <taxon>Pseudomonadati</taxon>
        <taxon>Pseudomonadota</taxon>
        <taxon>Gammaproteobacteria</taxon>
        <taxon>Vibrionales</taxon>
        <taxon>Vibrionaceae</taxon>
        <taxon>Photobacterium</taxon>
    </lineage>
</organism>
<evidence type="ECO:0000313" key="2">
    <source>
        <dbReference type="EMBL" id="KDM89625.1"/>
    </source>
</evidence>
<name>A0A066RGS7_9GAMM</name>
<proteinExistence type="predicted"/>
<evidence type="ECO:0000256" key="1">
    <source>
        <dbReference type="SAM" id="SignalP"/>
    </source>
</evidence>
<dbReference type="OrthoDB" id="5823521at2"/>
<dbReference type="Proteomes" id="UP000027192">
    <property type="component" value="Unassembled WGS sequence"/>
</dbReference>
<protein>
    <recommendedName>
        <fullName evidence="4">Lipoprotein</fullName>
    </recommendedName>
</protein>
<sequence length="284" mass="31869">MQKHTYRVFIFWGAMTGLAGCSSLPAALGLSSQYSMYGTTQDFLSENETRVNGAVIDKGKYYPKSAYSYAYRYCSNTPAQAREDIAQYQNLVKQVCNGNGGQMIHLDSGSWCVAEPNTHHERPYFFASISSTEQWADLCLDGPFITLKVIENNGAPDSEWYLAAMALGYQPFSSDRQLIEVPPETVILTETRKVPGTNGTWTEESEHIYTSIGERVCLYEKPDRNSLGYTYRGTVQNASKGKVRVLIKEKFKGDIRTAPYLEPLEWHQEAYITASASAWFVCSS</sequence>
<reference evidence="2 3" key="1">
    <citation type="submission" date="2014-04" db="EMBL/GenBank/DDBJ databases">
        <title>Draft genome sequence of Photobacterium halotolerans S2753: a solonamide, ngercheumicin and holomycin producer.</title>
        <authorList>
            <person name="Machado H.R."/>
            <person name="Gram L."/>
        </authorList>
    </citation>
    <scope>NUCLEOTIDE SEQUENCE [LARGE SCALE GENOMIC DNA]</scope>
    <source>
        <strain evidence="2 3">S2753</strain>
    </source>
</reference>
<dbReference type="RefSeq" id="WP_036757477.1">
    <property type="nucleotide sequence ID" value="NZ_JAGSGC010000009.1"/>
</dbReference>
<feature type="chain" id="PRO_5001625810" description="Lipoprotein" evidence="1">
    <location>
        <begin position="20"/>
        <end position="284"/>
    </location>
</feature>
<keyword evidence="3" id="KW-1185">Reference proteome</keyword>
<dbReference type="PROSITE" id="PS51257">
    <property type="entry name" value="PROKAR_LIPOPROTEIN"/>
    <property type="match status" value="1"/>
</dbReference>
<evidence type="ECO:0000313" key="3">
    <source>
        <dbReference type="Proteomes" id="UP000027192"/>
    </source>
</evidence>
<keyword evidence="1" id="KW-0732">Signal</keyword>
<accession>A0A066RGS7</accession>
<dbReference type="EMBL" id="JMIB01000057">
    <property type="protein sequence ID" value="KDM89625.1"/>
    <property type="molecule type" value="Genomic_DNA"/>
</dbReference>
<dbReference type="STRING" id="1654360.EA58_21555"/>
<dbReference type="AlphaFoldDB" id="A0A066RGS7"/>